<dbReference type="RefSeq" id="XP_064767848.1">
    <property type="nucleotide sequence ID" value="XM_064911135.1"/>
</dbReference>
<dbReference type="GeneID" id="90036647"/>
<comment type="cofactor">
    <cofactor evidence="1">
        <name>FMN</name>
        <dbReference type="ChEBI" id="CHEBI:58210"/>
    </cofactor>
</comment>
<dbReference type="Pfam" id="PF01613">
    <property type="entry name" value="Flavin_Reduct"/>
    <property type="match status" value="1"/>
</dbReference>
<evidence type="ECO:0000256" key="4">
    <source>
        <dbReference type="ARBA" id="ARBA00038054"/>
    </source>
</evidence>
<comment type="caution">
    <text evidence="7">The sequence shown here is derived from an EMBL/GenBank/DDBJ whole genome shotgun (WGS) entry which is preliminary data.</text>
</comment>
<dbReference type="SUPFAM" id="SSF50475">
    <property type="entry name" value="FMN-binding split barrel"/>
    <property type="match status" value="1"/>
</dbReference>
<evidence type="ECO:0000313" key="8">
    <source>
        <dbReference type="Proteomes" id="UP001498771"/>
    </source>
</evidence>
<reference evidence="7 8" key="1">
    <citation type="submission" date="2024-03" db="EMBL/GenBank/DDBJ databases">
        <title>Genome-scale model development and genomic sequencing of the oleaginous clade Lipomyces.</title>
        <authorList>
            <consortium name="Lawrence Berkeley National Laboratory"/>
            <person name="Czajka J.J."/>
            <person name="Han Y."/>
            <person name="Kim J."/>
            <person name="Mondo S.J."/>
            <person name="Hofstad B.A."/>
            <person name="Robles A."/>
            <person name="Haridas S."/>
            <person name="Riley R."/>
            <person name="LaButti K."/>
            <person name="Pangilinan J."/>
            <person name="Andreopoulos W."/>
            <person name="Lipzen A."/>
            <person name="Yan J."/>
            <person name="Wang M."/>
            <person name="Ng V."/>
            <person name="Grigoriev I.V."/>
            <person name="Spatafora J.W."/>
            <person name="Magnuson J.K."/>
            <person name="Baker S.E."/>
            <person name="Pomraning K.R."/>
        </authorList>
    </citation>
    <scope>NUCLEOTIDE SEQUENCE [LARGE SCALE GENOMIC DNA]</scope>
    <source>
        <strain evidence="7 8">Phaff 52-87</strain>
    </source>
</reference>
<dbReference type="InterPro" id="IPR002563">
    <property type="entry name" value="Flavin_Rdtase-like_dom"/>
</dbReference>
<feature type="region of interest" description="Disordered" evidence="5">
    <location>
        <begin position="28"/>
        <end position="64"/>
    </location>
</feature>
<name>A0ABR1F4S7_9ASCO</name>
<evidence type="ECO:0000256" key="5">
    <source>
        <dbReference type="SAM" id="MobiDB-lite"/>
    </source>
</evidence>
<comment type="similarity">
    <text evidence="4">Belongs to the flavoredoxin family.</text>
</comment>
<evidence type="ECO:0000313" key="7">
    <source>
        <dbReference type="EMBL" id="KAK7204815.1"/>
    </source>
</evidence>
<keyword evidence="2" id="KW-0285">Flavoprotein</keyword>
<dbReference type="Gene3D" id="2.30.110.10">
    <property type="entry name" value="Electron Transport, Fmn-binding Protein, Chain A"/>
    <property type="match status" value="1"/>
</dbReference>
<evidence type="ECO:0000256" key="1">
    <source>
        <dbReference type="ARBA" id="ARBA00001917"/>
    </source>
</evidence>
<organism evidence="7 8">
    <name type="scientific">Myxozyma melibiosi</name>
    <dbReference type="NCBI Taxonomy" id="54550"/>
    <lineage>
        <taxon>Eukaryota</taxon>
        <taxon>Fungi</taxon>
        <taxon>Dikarya</taxon>
        <taxon>Ascomycota</taxon>
        <taxon>Saccharomycotina</taxon>
        <taxon>Lipomycetes</taxon>
        <taxon>Lipomycetales</taxon>
        <taxon>Lipomycetaceae</taxon>
        <taxon>Myxozyma</taxon>
    </lineage>
</organism>
<keyword evidence="8" id="KW-1185">Reference proteome</keyword>
<dbReference type="InterPro" id="IPR012349">
    <property type="entry name" value="Split_barrel_FMN-bd"/>
</dbReference>
<feature type="compositionally biased region" description="Basic and acidic residues" evidence="5">
    <location>
        <begin position="28"/>
        <end position="40"/>
    </location>
</feature>
<dbReference type="PANTHER" id="PTHR33798">
    <property type="entry name" value="FLAVOPROTEIN OXYGENASE"/>
    <property type="match status" value="1"/>
</dbReference>
<protein>
    <recommendedName>
        <fullName evidence="6">Flavin reductase like domain-containing protein</fullName>
    </recommendedName>
</protein>
<evidence type="ECO:0000256" key="2">
    <source>
        <dbReference type="ARBA" id="ARBA00022630"/>
    </source>
</evidence>
<dbReference type="Proteomes" id="UP001498771">
    <property type="component" value="Unassembled WGS sequence"/>
</dbReference>
<evidence type="ECO:0000256" key="3">
    <source>
        <dbReference type="ARBA" id="ARBA00022643"/>
    </source>
</evidence>
<evidence type="ECO:0000259" key="6">
    <source>
        <dbReference type="Pfam" id="PF01613"/>
    </source>
</evidence>
<gene>
    <name evidence="7" type="ORF">BZA70DRAFT_268015</name>
</gene>
<feature type="domain" description="Flavin reductase like" evidence="6">
    <location>
        <begin position="92"/>
        <end position="212"/>
    </location>
</feature>
<dbReference type="EMBL" id="JBBJBU010000007">
    <property type="protein sequence ID" value="KAK7204815.1"/>
    <property type="molecule type" value="Genomic_DNA"/>
</dbReference>
<sequence>MSFPTPEVVAGRANVHVKLKQLKARYEANEASRPEFDSEKQFTMTKTVKPDWKPGDGASDDDWTKHSKITIDPLSPSISGMEAYKLLISAIVPRPIAFLSTLSADGKTANLAPYSYFEVLANDPPTFVVSVSQGMKDTLKNLLETKEGVLNVISEWFIDAANYTSVDAPPGVSEWELSGLHKEPSKFVKPACVAESAFNIEVKLVNSFEIESLRTPGTIVSHICILQGLCFHAREDVLNKDSTTLDLAKLKPVGRAGGITYLRASDGFEVPRYSYAQQCEDVPGVKDLGK</sequence>
<dbReference type="PANTHER" id="PTHR33798:SF5">
    <property type="entry name" value="FLAVIN REDUCTASE LIKE DOMAIN-CONTAINING PROTEIN"/>
    <property type="match status" value="1"/>
</dbReference>
<keyword evidence="3" id="KW-0288">FMN</keyword>
<accession>A0ABR1F4S7</accession>
<proteinExistence type="inferred from homology"/>